<evidence type="ECO:0000313" key="4">
    <source>
        <dbReference type="Proteomes" id="UP000186785"/>
    </source>
</evidence>
<dbReference type="AlphaFoldDB" id="A0A1Q5PLE2"/>
<feature type="transmembrane region" description="Helical" evidence="1">
    <location>
        <begin position="53"/>
        <end position="76"/>
    </location>
</feature>
<sequence length="169" mass="19204">MTQKGILKHLDLDYQPVSPELIKVRLLVAAFWTLLPVAILQVLAWLVTPRFGLWFWILMAVSLVFIGILLWLLWLIPRQVRALGYTLTETELYLKRGVMFQRVTVVPYGRIQYVDLSQGPINRHYGLAKVELNTASATSDATVPGLPKAEATQIRQRLSQYAENQMAGI</sequence>
<reference evidence="3 4" key="1">
    <citation type="submission" date="2016-11" db="EMBL/GenBank/DDBJ databases">
        <title>Actinomyces gypaetusis sp. nov. isolated from the vulture Gypaetus barbatus in Qinghai Tibet Plateau China.</title>
        <authorList>
            <person name="Meng X."/>
        </authorList>
    </citation>
    <scope>NUCLEOTIDE SEQUENCE [LARGE SCALE GENOMIC DNA]</scope>
    <source>
        <strain evidence="3 4">VUL4_2</strain>
    </source>
</reference>
<gene>
    <name evidence="3" type="ORF">BSR29_05110</name>
</gene>
<dbReference type="PANTHER" id="PTHR34473:SF3">
    <property type="entry name" value="TRANSMEMBRANE PROTEIN-RELATED"/>
    <property type="match status" value="1"/>
</dbReference>
<proteinExistence type="predicted"/>
<evidence type="ECO:0000259" key="2">
    <source>
        <dbReference type="Pfam" id="PF03703"/>
    </source>
</evidence>
<dbReference type="PANTHER" id="PTHR34473">
    <property type="entry name" value="UPF0699 TRANSMEMBRANE PROTEIN YDBS"/>
    <property type="match status" value="1"/>
</dbReference>
<keyword evidence="1" id="KW-1133">Transmembrane helix</keyword>
<dbReference type="InterPro" id="IPR005182">
    <property type="entry name" value="YdbS-like_PH"/>
</dbReference>
<name>A0A1Q5PLE2_9ACTO</name>
<organism evidence="3 4">
    <name type="scientific">Boudabousia liubingyangii</name>
    <dbReference type="NCBI Taxonomy" id="1921764"/>
    <lineage>
        <taxon>Bacteria</taxon>
        <taxon>Bacillati</taxon>
        <taxon>Actinomycetota</taxon>
        <taxon>Actinomycetes</taxon>
        <taxon>Actinomycetales</taxon>
        <taxon>Actinomycetaceae</taxon>
        <taxon>Boudabousia</taxon>
    </lineage>
</organism>
<keyword evidence="4" id="KW-1185">Reference proteome</keyword>
<feature type="domain" description="YdbS-like PH" evidence="2">
    <location>
        <begin position="81"/>
        <end position="157"/>
    </location>
</feature>
<comment type="caution">
    <text evidence="3">The sequence shown here is derived from an EMBL/GenBank/DDBJ whole genome shotgun (WGS) entry which is preliminary data.</text>
</comment>
<dbReference type="RefSeq" id="WP_073709231.1">
    <property type="nucleotide sequence ID" value="NZ_MQSV01000003.1"/>
</dbReference>
<evidence type="ECO:0000256" key="1">
    <source>
        <dbReference type="SAM" id="Phobius"/>
    </source>
</evidence>
<dbReference type="STRING" id="1921764.BSR28_06570"/>
<keyword evidence="1" id="KW-0812">Transmembrane</keyword>
<dbReference type="EMBL" id="MQSV01000003">
    <property type="protein sequence ID" value="OKL47871.1"/>
    <property type="molecule type" value="Genomic_DNA"/>
</dbReference>
<keyword evidence="1" id="KW-0472">Membrane</keyword>
<evidence type="ECO:0000313" key="3">
    <source>
        <dbReference type="EMBL" id="OKL47871.1"/>
    </source>
</evidence>
<dbReference type="Pfam" id="PF03703">
    <property type="entry name" value="bPH_2"/>
    <property type="match status" value="1"/>
</dbReference>
<accession>A0A1Q5PLE2</accession>
<protein>
    <recommendedName>
        <fullName evidence="2">YdbS-like PH domain-containing protein</fullName>
    </recommendedName>
</protein>
<feature type="transmembrane region" description="Helical" evidence="1">
    <location>
        <begin position="26"/>
        <end position="47"/>
    </location>
</feature>
<dbReference type="Proteomes" id="UP000186785">
    <property type="component" value="Unassembled WGS sequence"/>
</dbReference>